<dbReference type="Proteomes" id="UP001139031">
    <property type="component" value="Unassembled WGS sequence"/>
</dbReference>
<protein>
    <submittedName>
        <fullName evidence="1">Uncharacterized protein</fullName>
    </submittedName>
</protein>
<sequence length="382" mass="41733">MGEWMTPERVREIVAMEDRPVLRNLLITDGYHRLTLALAELFGRADFAWPIFAVWASKQAGRFIREEELGACVSALLAARLPGVLDDLTLRAPILQTQRRIARHVMGGNTVVFAELGVAFAAFSLAFADPPGRTEERLADVVGLFKEGPSLPDRLTVAGDGALVREQRGGQTLVREALTYYFAALHERSPAARAELMLLANGLCGLHEQTRLQPYIAGALAAPLEELGAADELSLAGQALAAGVRRAATELMMTMALPSGQVLRLGCDLPAPPGQPLWPDELARLEHPRLVRLAQQLGAYEARERGLGVVDRVETFVLDRLDLADRIAQGSGADDWARLDDRMRYIFEYFRSRQRDASLLVSPFSGPQAEELAAGRVPAGPL</sequence>
<name>A0ABS7TVN6_9BACT</name>
<dbReference type="RefSeq" id="WP_224193961.1">
    <property type="nucleotide sequence ID" value="NZ_JAIRAU010000028.1"/>
</dbReference>
<organism evidence="1 2">
    <name type="scientific">Nannocystis pusilla</name>
    <dbReference type="NCBI Taxonomy" id="889268"/>
    <lineage>
        <taxon>Bacteria</taxon>
        <taxon>Pseudomonadati</taxon>
        <taxon>Myxococcota</taxon>
        <taxon>Polyangia</taxon>
        <taxon>Nannocystales</taxon>
        <taxon>Nannocystaceae</taxon>
        <taxon>Nannocystis</taxon>
    </lineage>
</organism>
<comment type="caution">
    <text evidence="1">The sequence shown here is derived from an EMBL/GenBank/DDBJ whole genome shotgun (WGS) entry which is preliminary data.</text>
</comment>
<accession>A0ABS7TVN6</accession>
<evidence type="ECO:0000313" key="2">
    <source>
        <dbReference type="Proteomes" id="UP001139031"/>
    </source>
</evidence>
<reference evidence="1" key="1">
    <citation type="submission" date="2021-08" db="EMBL/GenBank/DDBJ databases">
        <authorList>
            <person name="Stevens D.C."/>
        </authorList>
    </citation>
    <scope>NUCLEOTIDE SEQUENCE</scope>
    <source>
        <strain evidence="1">DSM 53165</strain>
    </source>
</reference>
<gene>
    <name evidence="1" type="ORF">K7C98_23420</name>
</gene>
<dbReference type="EMBL" id="JAIRAU010000028">
    <property type="protein sequence ID" value="MBZ5712202.1"/>
    <property type="molecule type" value="Genomic_DNA"/>
</dbReference>
<evidence type="ECO:0000313" key="1">
    <source>
        <dbReference type="EMBL" id="MBZ5712202.1"/>
    </source>
</evidence>
<keyword evidence="2" id="KW-1185">Reference proteome</keyword>
<proteinExistence type="predicted"/>